<dbReference type="NCBIfam" id="TIGR01733">
    <property type="entry name" value="AA-adenyl-dom"/>
    <property type="match status" value="1"/>
</dbReference>
<dbReference type="InterPro" id="IPR042099">
    <property type="entry name" value="ANL_N_sf"/>
</dbReference>
<keyword evidence="13" id="KW-0457">Lysine biosynthesis</keyword>
<dbReference type="GO" id="GO:0019878">
    <property type="term" value="P:lysine biosynthetic process via aminoadipic acid"/>
    <property type="evidence" value="ECO:0007669"/>
    <property type="project" value="UniProtKB-ARBA"/>
</dbReference>
<evidence type="ECO:0000256" key="9">
    <source>
        <dbReference type="ARBA" id="ARBA00022598"/>
    </source>
</evidence>
<dbReference type="PROSITE" id="PS00455">
    <property type="entry name" value="AMP_BINDING"/>
    <property type="match status" value="1"/>
</dbReference>
<dbReference type="PANTHER" id="PTHR44845">
    <property type="entry name" value="CARRIER DOMAIN-CONTAINING PROTEIN"/>
    <property type="match status" value="1"/>
</dbReference>
<dbReference type="Proteomes" id="UP001244011">
    <property type="component" value="Unassembled WGS sequence"/>
</dbReference>
<dbReference type="InterPro" id="IPR020845">
    <property type="entry name" value="AMP-binding_CS"/>
</dbReference>
<dbReference type="InterPro" id="IPR036291">
    <property type="entry name" value="NAD(P)-bd_dom_sf"/>
</dbReference>
<sequence>MVELPDPTADLDWSGYVGAIHETFHRNALAHPDRPCVTETKTYTSPTRTFTYRQIDEASNTIANYLHEAGITNGDVVMIFAHRSVELVCAFMGTLASGATVTVLDPLYPPQRQQSAYYPIPSRPSIYLEVSQPKALISIGKAIDENGPLAPLVQKYIDEELSIKTQIPELRLSDAGVLSGGEKEGGDIFASVRGKASSPPDVLVGPDSNPTLSFTSGSEGKPKGVLGRHYGLTRYFPWMAKRFNLSSESVFACLSGIAHDPIQRDIMTPLWLGAQLLIPAKEDIQHERLSEWMNLWSPSTAHLTPAMGQILVGGATAKFPSLRHVFFVGDVLTTRDCKALRQLGTSCSIVNMYGTTETSRAVSYFEIPSAAEDPTALDSLGDTVPAGWGMQDVQVLVVSQEDHTKMCGVGEVGELYIRAAGLAEGYLGDPEKNKEKFIDNWFVDNAKWVEADKANDKGEPWRRFYKAPRDRLYRTGDLGQYLPSGAVRVSGRIDSQVKIRGFRIELNEIDANLSGSPLIRDCKTLVRRDRNEELTLVSYIVPEIAEWKRWLEAQNYEDVEDEGIEMGSSVVYPKRFRRMQAEVRDHLKTRLPAYSVPSVYIMLQKLPLNPNGKVDVPNLPFPDAAQIIEDASEEDLKIWEALSETEKTIASQWSTLIPGLNTKTVKPESNFFDCGGHSLLAQQLLLNIRKDLGADITIGVLYANPTLSGLSTQVDRLRSGQAVTVDKAAETAYAKSFDELVNTLDAKYQSADPDALSPSSGATFFLTGATGFLGAYLVKDILDRENTKLIAHIRGAKDLTFAKDRLTRSLRGYGLWQDSWADRISYVLGDLSKPRLGLDDASWRHVAETADVFVHNAAYVHWIARYEQMMRSNVLSTIDAMKLCNEGKPKLFSFVSSTSTLDTDHYVNLSDEQTATGRGAVLEADDMQGSRVGLGTGYGQTKWVSEQLIREAGKRGLRGAIVRPGYILGSRHGGVSNTDDFLIRFCKGCVQLGARPFIVNSVNAVPVDHVSRVVVASALNPLPGVNVVHVTAHPRLRMNEFLSALSYYGYNVPEVDYEEWKTQLEKFVSAGSIEKDQEQSALMPLFHMVMSDLPSTTRAPELDDRNAVAVLKADADRWTGVDDSAGEGITREDIGRYLRFLAEIKFMPWPTGRGRELPPIAADIVQAQAQWAVGGRGGVA</sequence>
<dbReference type="RefSeq" id="XP_060284933.1">
    <property type="nucleotide sequence ID" value="XM_060424489.1"/>
</dbReference>
<comment type="function">
    <text evidence="2">Catalyzes the activation of alpha-aminoadipate by ATP-dependent adenylation and the reduction of activated alpha-aminoadipate by NADPH. The activated alpha-aminoadipate is bound to the phosphopantheinyl group of the enzyme itself before it is reduced to (S)-2-amino-6-oxohexanoate.</text>
</comment>
<name>A0AAJ0FQ24_9PEZI</name>
<reference evidence="20" key="1">
    <citation type="submission" date="2023-06" db="EMBL/GenBank/DDBJ databases">
        <title>Genome-scale phylogeny and comparative genomics of the fungal order Sordariales.</title>
        <authorList>
            <consortium name="Lawrence Berkeley National Laboratory"/>
            <person name="Hensen N."/>
            <person name="Bonometti L."/>
            <person name="Westerberg I."/>
            <person name="Brannstrom I.O."/>
            <person name="Guillou S."/>
            <person name="Cros-Aarteil S."/>
            <person name="Calhoun S."/>
            <person name="Haridas S."/>
            <person name="Kuo A."/>
            <person name="Mondo S."/>
            <person name="Pangilinan J."/>
            <person name="Riley R."/>
            <person name="Labutti K."/>
            <person name="Andreopoulos B."/>
            <person name="Lipzen A."/>
            <person name="Chen C."/>
            <person name="Yanf M."/>
            <person name="Daum C."/>
            <person name="Ng V."/>
            <person name="Clum A."/>
            <person name="Steindorff A."/>
            <person name="Ohm R."/>
            <person name="Martin F."/>
            <person name="Silar P."/>
            <person name="Natvig D."/>
            <person name="Lalanne C."/>
            <person name="Gautier V."/>
            <person name="Ament-Velasquez S.L."/>
            <person name="Kruys A."/>
            <person name="Hutchinson M.I."/>
            <person name="Powell A.J."/>
            <person name="Barry K."/>
            <person name="Miller A.N."/>
            <person name="Grigoriev I.V."/>
            <person name="Debuchy R."/>
            <person name="Gladieux P."/>
            <person name="Thoren M.H."/>
            <person name="Johannesson H."/>
        </authorList>
    </citation>
    <scope>NUCLEOTIDE SEQUENCE</scope>
    <source>
        <strain evidence="20">8032-3</strain>
    </source>
</reference>
<feature type="domain" description="Carrier" evidence="19">
    <location>
        <begin position="640"/>
        <end position="718"/>
    </location>
</feature>
<evidence type="ECO:0000256" key="7">
    <source>
        <dbReference type="ARBA" id="ARBA00022450"/>
    </source>
</evidence>
<gene>
    <name evidence="20" type="ORF">QBC33DRAFT_448805</name>
</gene>
<evidence type="ECO:0000256" key="18">
    <source>
        <dbReference type="ARBA" id="ARBA00049537"/>
    </source>
</evidence>
<evidence type="ECO:0000256" key="11">
    <source>
        <dbReference type="ARBA" id="ARBA00022857"/>
    </source>
</evidence>
<evidence type="ECO:0000256" key="15">
    <source>
        <dbReference type="ARBA" id="ARBA00032195"/>
    </source>
</evidence>
<dbReference type="EC" id="1.2.1.95" evidence="5"/>
<evidence type="ECO:0000256" key="1">
    <source>
        <dbReference type="ARBA" id="ARBA00001957"/>
    </source>
</evidence>
<dbReference type="Pfam" id="PF07993">
    <property type="entry name" value="NAD_binding_4"/>
    <property type="match status" value="1"/>
</dbReference>
<dbReference type="GO" id="GO:0016874">
    <property type="term" value="F:ligase activity"/>
    <property type="evidence" value="ECO:0007669"/>
    <property type="project" value="UniProtKB-KW"/>
</dbReference>
<dbReference type="CDD" id="cd05235">
    <property type="entry name" value="SDR_e1"/>
    <property type="match status" value="1"/>
</dbReference>
<accession>A0AAJ0FQ24</accession>
<dbReference type="NCBIfam" id="TIGR03443">
    <property type="entry name" value="alpha_am_amid"/>
    <property type="match status" value="1"/>
</dbReference>
<dbReference type="InterPro" id="IPR014397">
    <property type="entry name" value="Lys2"/>
</dbReference>
<dbReference type="FunFam" id="3.40.50.720:FF:000787">
    <property type="entry name" value="L-2-aminoadipate reductase"/>
    <property type="match status" value="1"/>
</dbReference>
<comment type="pathway">
    <text evidence="3">Amino-acid biosynthesis; L-lysine biosynthesis via AAA pathway; L-lysine from L-alpha-aminoadipate (fungal route): step 1/3.</text>
</comment>
<dbReference type="AlphaFoldDB" id="A0AAJ0FQ24"/>
<evidence type="ECO:0000256" key="12">
    <source>
        <dbReference type="ARBA" id="ARBA00023002"/>
    </source>
</evidence>
<organism evidence="20 21">
    <name type="scientific">Phialemonium atrogriseum</name>
    <dbReference type="NCBI Taxonomy" id="1093897"/>
    <lineage>
        <taxon>Eukaryota</taxon>
        <taxon>Fungi</taxon>
        <taxon>Dikarya</taxon>
        <taxon>Ascomycota</taxon>
        <taxon>Pezizomycotina</taxon>
        <taxon>Sordariomycetes</taxon>
        <taxon>Sordariomycetidae</taxon>
        <taxon>Cephalothecales</taxon>
        <taxon>Cephalothecaceae</taxon>
        <taxon>Phialemonium</taxon>
    </lineage>
</organism>
<evidence type="ECO:0000256" key="5">
    <source>
        <dbReference type="ARBA" id="ARBA00012913"/>
    </source>
</evidence>
<dbReference type="InterPro" id="IPR045851">
    <property type="entry name" value="AMP-bd_C_sf"/>
</dbReference>
<evidence type="ECO:0000256" key="10">
    <source>
        <dbReference type="ARBA" id="ARBA00022605"/>
    </source>
</evidence>
<evidence type="ECO:0000256" key="4">
    <source>
        <dbReference type="ARBA" id="ARBA00006432"/>
    </source>
</evidence>
<dbReference type="InterPro" id="IPR009081">
    <property type="entry name" value="PP-bd_ACP"/>
</dbReference>
<comment type="similarity">
    <text evidence="4">Belongs to the ATP-dependent AMP-binding enzyme family.</text>
</comment>
<evidence type="ECO:0000256" key="6">
    <source>
        <dbReference type="ARBA" id="ARBA00013073"/>
    </source>
</evidence>
<dbReference type="Gene3D" id="1.10.1200.10">
    <property type="entry name" value="ACP-like"/>
    <property type="match status" value="1"/>
</dbReference>
<comment type="cofactor">
    <cofactor evidence="1">
        <name>pantetheine 4'-phosphate</name>
        <dbReference type="ChEBI" id="CHEBI:47942"/>
    </cofactor>
</comment>
<dbReference type="Pfam" id="PF00501">
    <property type="entry name" value="AMP-binding"/>
    <property type="match status" value="1"/>
</dbReference>
<dbReference type="PANTHER" id="PTHR44845:SF1">
    <property type="entry name" value="L-2-AMINOADIPATE REDUCTASE"/>
    <property type="match status" value="1"/>
</dbReference>
<evidence type="ECO:0000256" key="17">
    <source>
        <dbReference type="ARBA" id="ARBA00048414"/>
    </source>
</evidence>
<keyword evidence="12" id="KW-0560">Oxidoreductase</keyword>
<evidence type="ECO:0000256" key="14">
    <source>
        <dbReference type="ARBA" id="ARBA00031335"/>
    </source>
</evidence>
<keyword evidence="10" id="KW-0028">Amino-acid biosynthesis</keyword>
<dbReference type="InterPro" id="IPR013120">
    <property type="entry name" value="FAR_NAD-bd"/>
</dbReference>
<comment type="caution">
    <text evidence="20">The sequence shown here is derived from an EMBL/GenBank/DDBJ whole genome shotgun (WGS) entry which is preliminary data.</text>
</comment>
<comment type="catalytic activity">
    <reaction evidence="18">
        <text>(S)-2-amino-6-oxohexanoate + NADP(+) + H2O = L-2-aminoadipate + NADPH + 2 H(+)</text>
        <dbReference type="Rhea" id="RHEA:12304"/>
        <dbReference type="ChEBI" id="CHEBI:15377"/>
        <dbReference type="ChEBI" id="CHEBI:15378"/>
        <dbReference type="ChEBI" id="CHEBI:57783"/>
        <dbReference type="ChEBI" id="CHEBI:58321"/>
        <dbReference type="ChEBI" id="CHEBI:58349"/>
        <dbReference type="ChEBI" id="CHEBI:58672"/>
        <dbReference type="EC" id="1.2.1.31"/>
    </reaction>
</comment>
<evidence type="ECO:0000256" key="2">
    <source>
        <dbReference type="ARBA" id="ARBA00003499"/>
    </source>
</evidence>
<dbReference type="PIRSF" id="PIRSF001617">
    <property type="entry name" value="Alpha-AR"/>
    <property type="match status" value="1"/>
</dbReference>
<dbReference type="EC" id="1.2.1.31" evidence="6"/>
<comment type="catalytic activity">
    <reaction evidence="16">
        <text>(S)-2-amino-6-oxohexanoate + AMP + diphosphate + NADP(+) = L-2-aminoadipate + ATP + NADPH + H(+)</text>
        <dbReference type="Rhea" id="RHEA:46936"/>
        <dbReference type="ChEBI" id="CHEBI:15378"/>
        <dbReference type="ChEBI" id="CHEBI:30616"/>
        <dbReference type="ChEBI" id="CHEBI:33019"/>
        <dbReference type="ChEBI" id="CHEBI:57783"/>
        <dbReference type="ChEBI" id="CHEBI:58321"/>
        <dbReference type="ChEBI" id="CHEBI:58349"/>
        <dbReference type="ChEBI" id="CHEBI:58672"/>
        <dbReference type="ChEBI" id="CHEBI:456215"/>
        <dbReference type="EC" id="1.2.1.95"/>
    </reaction>
</comment>
<keyword evidence="7" id="KW-0596">Phosphopantetheine</keyword>
<dbReference type="NCBIfam" id="TIGR01746">
    <property type="entry name" value="Thioester-redct"/>
    <property type="match status" value="1"/>
</dbReference>
<dbReference type="SUPFAM" id="SSF51735">
    <property type="entry name" value="NAD(P)-binding Rossmann-fold domains"/>
    <property type="match status" value="1"/>
</dbReference>
<keyword evidence="9" id="KW-0436">Ligase</keyword>
<comment type="catalytic activity">
    <reaction evidence="17">
        <text>(S)-2-amino-6-oxohexanoate + NAD(+) + H2O = L-2-aminoadipate + NADH + 2 H(+)</text>
        <dbReference type="Rhea" id="RHEA:12308"/>
        <dbReference type="ChEBI" id="CHEBI:15377"/>
        <dbReference type="ChEBI" id="CHEBI:15378"/>
        <dbReference type="ChEBI" id="CHEBI:57540"/>
        <dbReference type="ChEBI" id="CHEBI:57945"/>
        <dbReference type="ChEBI" id="CHEBI:58321"/>
        <dbReference type="ChEBI" id="CHEBI:58672"/>
        <dbReference type="EC" id="1.2.1.31"/>
    </reaction>
</comment>
<keyword evidence="11" id="KW-0521">NADP</keyword>
<dbReference type="InterPro" id="IPR036736">
    <property type="entry name" value="ACP-like_sf"/>
</dbReference>
<dbReference type="Gene3D" id="3.40.50.720">
    <property type="entry name" value="NAD(P)-binding Rossmann-like Domain"/>
    <property type="match status" value="1"/>
</dbReference>
<dbReference type="SUPFAM" id="SSF56801">
    <property type="entry name" value="Acetyl-CoA synthetase-like"/>
    <property type="match status" value="1"/>
</dbReference>
<keyword evidence="8" id="KW-0597">Phosphoprotein</keyword>
<dbReference type="SUPFAM" id="SSF47336">
    <property type="entry name" value="ACP-like"/>
    <property type="match status" value="1"/>
</dbReference>
<dbReference type="InterPro" id="IPR000873">
    <property type="entry name" value="AMP-dep_synth/lig_dom"/>
</dbReference>
<evidence type="ECO:0000256" key="3">
    <source>
        <dbReference type="ARBA" id="ARBA00004827"/>
    </source>
</evidence>
<dbReference type="Pfam" id="PF00550">
    <property type="entry name" value="PP-binding"/>
    <property type="match status" value="1"/>
</dbReference>
<dbReference type="GeneID" id="85307676"/>
<dbReference type="EMBL" id="MU839004">
    <property type="protein sequence ID" value="KAK1768720.1"/>
    <property type="molecule type" value="Genomic_DNA"/>
</dbReference>
<dbReference type="Gene3D" id="3.40.50.12780">
    <property type="entry name" value="N-terminal domain of ligase-like"/>
    <property type="match status" value="1"/>
</dbReference>
<dbReference type="GO" id="GO:0004043">
    <property type="term" value="F:L-aminoadipate-semialdehyde dehydrogenase [NAD(P)+] activity"/>
    <property type="evidence" value="ECO:0007669"/>
    <property type="project" value="UniProtKB-EC"/>
</dbReference>
<evidence type="ECO:0000256" key="8">
    <source>
        <dbReference type="ARBA" id="ARBA00022553"/>
    </source>
</evidence>
<protein>
    <recommendedName>
        <fullName evidence="15">Alpha-aminoadipate reductase</fullName>
        <ecNumber evidence="6">1.2.1.31</ecNumber>
        <ecNumber evidence="5">1.2.1.95</ecNumber>
    </recommendedName>
    <alternativeName>
        <fullName evidence="14">L-aminoadipate-semialdehyde dehydrogenase</fullName>
    </alternativeName>
</protein>
<dbReference type="PROSITE" id="PS50075">
    <property type="entry name" value="CARRIER"/>
    <property type="match status" value="1"/>
</dbReference>
<evidence type="ECO:0000313" key="21">
    <source>
        <dbReference type="Proteomes" id="UP001244011"/>
    </source>
</evidence>
<keyword evidence="21" id="KW-1185">Reference proteome</keyword>
<dbReference type="Gene3D" id="3.30.300.30">
    <property type="match status" value="1"/>
</dbReference>
<proteinExistence type="inferred from homology"/>
<dbReference type="InterPro" id="IPR010071">
    <property type="entry name" value="AA_adenyl_dom"/>
</dbReference>
<evidence type="ECO:0000259" key="19">
    <source>
        <dbReference type="PROSITE" id="PS50075"/>
    </source>
</evidence>
<dbReference type="InterPro" id="IPR010080">
    <property type="entry name" value="Thioester_reductase-like_dom"/>
</dbReference>
<evidence type="ECO:0000256" key="13">
    <source>
        <dbReference type="ARBA" id="ARBA00023154"/>
    </source>
</evidence>
<evidence type="ECO:0000313" key="20">
    <source>
        <dbReference type="EMBL" id="KAK1768720.1"/>
    </source>
</evidence>
<evidence type="ECO:0000256" key="16">
    <source>
        <dbReference type="ARBA" id="ARBA00048260"/>
    </source>
</evidence>